<dbReference type="Proteomes" id="UP000265566">
    <property type="component" value="Chromosome 2"/>
</dbReference>
<dbReference type="Gramene" id="rna11387">
    <property type="protein sequence ID" value="RHN75215.1"/>
    <property type="gene ID" value="gene11387"/>
</dbReference>
<dbReference type="EMBL" id="PSQE01000002">
    <property type="protein sequence ID" value="RHN75215.1"/>
    <property type="molecule type" value="Genomic_DNA"/>
</dbReference>
<sequence length="56" mass="6475">MIVEWVLFFSCQVEHLLHTNKGNCKHGFARFDVISGGCSKIVYFSFQIPSVLYYTL</sequence>
<organism evidence="1 2">
    <name type="scientific">Medicago truncatula</name>
    <name type="common">Barrel medic</name>
    <name type="synonym">Medicago tribuloides</name>
    <dbReference type="NCBI Taxonomy" id="3880"/>
    <lineage>
        <taxon>Eukaryota</taxon>
        <taxon>Viridiplantae</taxon>
        <taxon>Streptophyta</taxon>
        <taxon>Embryophyta</taxon>
        <taxon>Tracheophyta</taxon>
        <taxon>Spermatophyta</taxon>
        <taxon>Magnoliopsida</taxon>
        <taxon>eudicotyledons</taxon>
        <taxon>Gunneridae</taxon>
        <taxon>Pentapetalae</taxon>
        <taxon>rosids</taxon>
        <taxon>fabids</taxon>
        <taxon>Fabales</taxon>
        <taxon>Fabaceae</taxon>
        <taxon>Papilionoideae</taxon>
        <taxon>50 kb inversion clade</taxon>
        <taxon>NPAAA clade</taxon>
        <taxon>Hologalegina</taxon>
        <taxon>IRL clade</taxon>
        <taxon>Trifolieae</taxon>
        <taxon>Medicago</taxon>
    </lineage>
</organism>
<name>A0A396JFS4_MEDTR</name>
<evidence type="ECO:0000313" key="1">
    <source>
        <dbReference type="EMBL" id="RHN75215.1"/>
    </source>
</evidence>
<accession>A0A396JFS4</accession>
<evidence type="ECO:0000313" key="2">
    <source>
        <dbReference type="Proteomes" id="UP000265566"/>
    </source>
</evidence>
<protein>
    <submittedName>
        <fullName evidence="1">Uncharacterized protein</fullName>
    </submittedName>
</protein>
<proteinExistence type="predicted"/>
<gene>
    <name evidence="1" type="ORF">MtrunA17_Chr2g0318751</name>
</gene>
<comment type="caution">
    <text evidence="1">The sequence shown here is derived from an EMBL/GenBank/DDBJ whole genome shotgun (WGS) entry which is preliminary data.</text>
</comment>
<reference evidence="2" key="1">
    <citation type="journal article" date="2018" name="Nat. Plants">
        <title>Whole-genome landscape of Medicago truncatula symbiotic genes.</title>
        <authorList>
            <person name="Pecrix Y."/>
            <person name="Staton S.E."/>
            <person name="Sallet E."/>
            <person name="Lelandais-Briere C."/>
            <person name="Moreau S."/>
            <person name="Carrere S."/>
            <person name="Blein T."/>
            <person name="Jardinaud M.F."/>
            <person name="Latrasse D."/>
            <person name="Zouine M."/>
            <person name="Zahm M."/>
            <person name="Kreplak J."/>
            <person name="Mayjonade B."/>
            <person name="Satge C."/>
            <person name="Perez M."/>
            <person name="Cauet S."/>
            <person name="Marande W."/>
            <person name="Chantry-Darmon C."/>
            <person name="Lopez-Roques C."/>
            <person name="Bouchez O."/>
            <person name="Berard A."/>
            <person name="Debelle F."/>
            <person name="Munos S."/>
            <person name="Bendahmane A."/>
            <person name="Berges H."/>
            <person name="Niebel A."/>
            <person name="Buitink J."/>
            <person name="Frugier F."/>
            <person name="Benhamed M."/>
            <person name="Crespi M."/>
            <person name="Gouzy J."/>
            <person name="Gamas P."/>
        </authorList>
    </citation>
    <scope>NUCLEOTIDE SEQUENCE [LARGE SCALE GENOMIC DNA]</scope>
    <source>
        <strain evidence="2">cv. Jemalong A17</strain>
    </source>
</reference>
<dbReference type="AlphaFoldDB" id="A0A396JFS4"/>